<proteinExistence type="predicted"/>
<keyword evidence="2" id="KW-1185">Reference proteome</keyword>
<protein>
    <submittedName>
        <fullName evidence="1">Uncharacterized protein</fullName>
    </submittedName>
</protein>
<comment type="caution">
    <text evidence="1">The sequence shown here is derived from an EMBL/GenBank/DDBJ whole genome shotgun (WGS) entry which is preliminary data.</text>
</comment>
<reference evidence="1 2" key="1">
    <citation type="journal article" date="2021" name="Hortic Res">
        <title>High-quality reference genome and annotation aids understanding of berry development for evergreen blueberry (Vaccinium darrowii).</title>
        <authorList>
            <person name="Yu J."/>
            <person name="Hulse-Kemp A.M."/>
            <person name="Babiker E."/>
            <person name="Staton M."/>
        </authorList>
    </citation>
    <scope>NUCLEOTIDE SEQUENCE [LARGE SCALE GENOMIC DNA]</scope>
    <source>
        <strain evidence="2">cv. NJ 8807/NJ 8810</strain>
        <tissue evidence="1">Young leaf</tissue>
    </source>
</reference>
<evidence type="ECO:0000313" key="2">
    <source>
        <dbReference type="Proteomes" id="UP000828048"/>
    </source>
</evidence>
<name>A0ACB7X2B8_9ERIC</name>
<dbReference type="EMBL" id="CM037152">
    <property type="protein sequence ID" value="KAH7834879.1"/>
    <property type="molecule type" value="Genomic_DNA"/>
</dbReference>
<sequence>MEVLRSRKWAQSTHKRQPECTSSDWASGLPEEILDSILDRVIQLSDYLRFAAVCKPWFSAAAHQKDRRRREPHKQVVPFLMIHSPNQSPEAREAEDDRRRLYSVTQKKILNMELRVPYLRRCCGSSHGWLANVELDDMGISLLNPFSGKYLRFPPISGSWYQRMNPPLPYERQVLKVVLSSDPCSSPNDFVVLAIYSFKRVLAYIKPGQKHWTNVWRFIMFEDAIYHLGKFYVVDFDSRVLSIDVSESNPQVKEVTPSTPTRSNKSYLVASSSGADLLLVQRFRKPKRLLNCLMTSSFKIFKLLGLGSNNGDNDQQIIEKVEITNLGDETLFLGDSYSLCVSASHFPGCKANCIYYADDCVDMSSPIPTCGPQDTGIYSLEKRTLARHYQMNTRKLKSLPIPAPMPPPIWIVPTMM</sequence>
<gene>
    <name evidence="1" type="ORF">Vadar_020589</name>
</gene>
<dbReference type="Proteomes" id="UP000828048">
    <property type="component" value="Chromosome 2"/>
</dbReference>
<accession>A0ACB7X2B8</accession>
<organism evidence="1 2">
    <name type="scientific">Vaccinium darrowii</name>
    <dbReference type="NCBI Taxonomy" id="229202"/>
    <lineage>
        <taxon>Eukaryota</taxon>
        <taxon>Viridiplantae</taxon>
        <taxon>Streptophyta</taxon>
        <taxon>Embryophyta</taxon>
        <taxon>Tracheophyta</taxon>
        <taxon>Spermatophyta</taxon>
        <taxon>Magnoliopsida</taxon>
        <taxon>eudicotyledons</taxon>
        <taxon>Gunneridae</taxon>
        <taxon>Pentapetalae</taxon>
        <taxon>asterids</taxon>
        <taxon>Ericales</taxon>
        <taxon>Ericaceae</taxon>
        <taxon>Vaccinioideae</taxon>
        <taxon>Vaccinieae</taxon>
        <taxon>Vaccinium</taxon>
    </lineage>
</organism>
<evidence type="ECO:0000313" key="1">
    <source>
        <dbReference type="EMBL" id="KAH7834879.1"/>
    </source>
</evidence>